<dbReference type="CDD" id="cd00586">
    <property type="entry name" value="4HBT"/>
    <property type="match status" value="1"/>
</dbReference>
<gene>
    <name evidence="1" type="ORF">N4261_18140</name>
</gene>
<dbReference type="InterPro" id="IPR029069">
    <property type="entry name" value="HotDog_dom_sf"/>
</dbReference>
<protein>
    <submittedName>
        <fullName evidence="1">Acyl-CoA thioesterase</fullName>
    </submittedName>
</protein>
<dbReference type="Proteomes" id="UP001064933">
    <property type="component" value="Chromosome"/>
</dbReference>
<dbReference type="RefSeq" id="WP_261756677.1">
    <property type="nucleotide sequence ID" value="NZ_CP104562.2"/>
</dbReference>
<accession>A0ABY6AWF8</accession>
<keyword evidence="2" id="KW-1185">Reference proteome</keyword>
<dbReference type="Pfam" id="PF13279">
    <property type="entry name" value="4HBT_2"/>
    <property type="match status" value="1"/>
</dbReference>
<name>A0ABY6AWF8_9BURK</name>
<proteinExistence type="predicted"/>
<evidence type="ECO:0000313" key="1">
    <source>
        <dbReference type="EMBL" id="UXH76935.1"/>
    </source>
</evidence>
<dbReference type="SUPFAM" id="SSF54637">
    <property type="entry name" value="Thioesterase/thiol ester dehydrase-isomerase"/>
    <property type="match status" value="1"/>
</dbReference>
<dbReference type="EMBL" id="CP104562">
    <property type="protein sequence ID" value="UXH76935.1"/>
    <property type="molecule type" value="Genomic_DNA"/>
</dbReference>
<sequence length="146" mass="16468">MEPVFEREVLVRFGHCDPGGIVFFPRYFEMLQVFVEDWFNDGLGVDYATLVGTRRIGLPTVQLQTRFERISRLGERLTQRLWIERVGRSSLTLRLSIDGPDGPRAAFGQVLVCTSLDTHHSQPFPEDVRAALVRAVQAHGKPTSTG</sequence>
<dbReference type="Gene3D" id="3.10.129.10">
    <property type="entry name" value="Hotdog Thioesterase"/>
    <property type="match status" value="1"/>
</dbReference>
<organism evidence="1 2">
    <name type="scientific">Roseateles amylovorans</name>
    <dbReference type="NCBI Taxonomy" id="2978473"/>
    <lineage>
        <taxon>Bacteria</taxon>
        <taxon>Pseudomonadati</taxon>
        <taxon>Pseudomonadota</taxon>
        <taxon>Betaproteobacteria</taxon>
        <taxon>Burkholderiales</taxon>
        <taxon>Sphaerotilaceae</taxon>
        <taxon>Roseateles</taxon>
    </lineage>
</organism>
<reference evidence="1" key="1">
    <citation type="submission" date="2022-10" db="EMBL/GenBank/DDBJ databases">
        <title>Characterization and whole genome sequencing of a new Roseateles species, isolated from fresh water.</title>
        <authorList>
            <person name="Guliayeva D.Y."/>
            <person name="Akhremchuk A.E."/>
            <person name="Sikolenko M.A."/>
            <person name="Valentovich L.N."/>
            <person name="Sidarenka A.V."/>
        </authorList>
    </citation>
    <scope>NUCLEOTIDE SEQUENCE</scope>
    <source>
        <strain evidence="1">BIM B-1768</strain>
    </source>
</reference>
<evidence type="ECO:0000313" key="2">
    <source>
        <dbReference type="Proteomes" id="UP001064933"/>
    </source>
</evidence>